<accession>A0A4Z2JAY3</accession>
<reference evidence="1 2" key="1">
    <citation type="submission" date="2019-03" db="EMBL/GenBank/DDBJ databases">
        <title>First draft genome of Liparis tanakae, snailfish: a comprehensive survey of snailfish specific genes.</title>
        <authorList>
            <person name="Kim W."/>
            <person name="Song I."/>
            <person name="Jeong J.-H."/>
            <person name="Kim D."/>
            <person name="Kim S."/>
            <person name="Ryu S."/>
            <person name="Song J.Y."/>
            <person name="Lee S.K."/>
        </authorList>
    </citation>
    <scope>NUCLEOTIDE SEQUENCE [LARGE SCALE GENOMIC DNA]</scope>
    <source>
        <tissue evidence="1">Muscle</tissue>
    </source>
</reference>
<comment type="caution">
    <text evidence="1">The sequence shown here is derived from an EMBL/GenBank/DDBJ whole genome shotgun (WGS) entry which is preliminary data.</text>
</comment>
<proteinExistence type="predicted"/>
<keyword evidence="2" id="KW-1185">Reference proteome</keyword>
<dbReference type="EMBL" id="SRLO01000015">
    <property type="protein sequence ID" value="TNN86532.1"/>
    <property type="molecule type" value="Genomic_DNA"/>
</dbReference>
<gene>
    <name evidence="1" type="ORF">EYF80_003302</name>
</gene>
<dbReference type="Proteomes" id="UP000314294">
    <property type="component" value="Unassembled WGS sequence"/>
</dbReference>
<evidence type="ECO:0000313" key="2">
    <source>
        <dbReference type="Proteomes" id="UP000314294"/>
    </source>
</evidence>
<evidence type="ECO:0000313" key="1">
    <source>
        <dbReference type="EMBL" id="TNN86532.1"/>
    </source>
</evidence>
<organism evidence="1 2">
    <name type="scientific">Liparis tanakae</name>
    <name type="common">Tanaka's snailfish</name>
    <dbReference type="NCBI Taxonomy" id="230148"/>
    <lineage>
        <taxon>Eukaryota</taxon>
        <taxon>Metazoa</taxon>
        <taxon>Chordata</taxon>
        <taxon>Craniata</taxon>
        <taxon>Vertebrata</taxon>
        <taxon>Euteleostomi</taxon>
        <taxon>Actinopterygii</taxon>
        <taxon>Neopterygii</taxon>
        <taxon>Teleostei</taxon>
        <taxon>Neoteleostei</taxon>
        <taxon>Acanthomorphata</taxon>
        <taxon>Eupercaria</taxon>
        <taxon>Perciformes</taxon>
        <taxon>Cottioidei</taxon>
        <taxon>Cottales</taxon>
        <taxon>Liparidae</taxon>
        <taxon>Liparis</taxon>
    </lineage>
</organism>
<protein>
    <submittedName>
        <fullName evidence="1">Uncharacterized protein</fullName>
    </submittedName>
</protein>
<dbReference type="AlphaFoldDB" id="A0A4Z2JAY3"/>
<dbReference type="OrthoDB" id="10615174at2759"/>
<name>A0A4Z2JAY3_9TELE</name>
<sequence length="221" mass="23663">MGDAVPDKPVHLSLLRVSACAAPRRARVSQSACSVQSELRGGVARIGSWIFKVHTAEAVEPYLSPHGPRPRLHTCHRAGGARLNGGSLLTSSADKRDASSSMALSANHRAGPRNRISVLEGEAREETACPDRELPLCAADTYPQTLACGLPFEVQRAEFKAGHPGAKLAAVPAEEQAAASHHLHSARPTLSDHYPEFLSCLEEPLGLAEWQGALWESVLFL</sequence>